<dbReference type="SUPFAM" id="SSF56601">
    <property type="entry name" value="beta-lactamase/transpeptidase-like"/>
    <property type="match status" value="1"/>
</dbReference>
<dbReference type="GO" id="GO:0016787">
    <property type="term" value="F:hydrolase activity"/>
    <property type="evidence" value="ECO:0007669"/>
    <property type="project" value="UniProtKB-KW"/>
</dbReference>
<accession>A0ABS4DN52</accession>
<dbReference type="Gene3D" id="3.40.710.10">
    <property type="entry name" value="DD-peptidase/beta-lactamase superfamily"/>
    <property type="match status" value="1"/>
</dbReference>
<protein>
    <submittedName>
        <fullName evidence="2">Serine hydrolase</fullName>
    </submittedName>
</protein>
<evidence type="ECO:0000313" key="2">
    <source>
        <dbReference type="EMBL" id="MBP1474500.1"/>
    </source>
</evidence>
<gene>
    <name evidence="2" type="ORF">J7I44_09310</name>
</gene>
<feature type="domain" description="Beta-lactamase-related" evidence="1">
    <location>
        <begin position="77"/>
        <end position="359"/>
    </location>
</feature>
<evidence type="ECO:0000313" key="3">
    <source>
        <dbReference type="Proteomes" id="UP000823790"/>
    </source>
</evidence>
<dbReference type="Pfam" id="PF00144">
    <property type="entry name" value="Beta-lactamase"/>
    <property type="match status" value="1"/>
</dbReference>
<keyword evidence="3" id="KW-1185">Reference proteome</keyword>
<dbReference type="Proteomes" id="UP000823790">
    <property type="component" value="Unassembled WGS sequence"/>
</dbReference>
<keyword evidence="2" id="KW-0378">Hydrolase</keyword>
<dbReference type="PANTHER" id="PTHR43283:SF7">
    <property type="entry name" value="BETA-LACTAMASE-RELATED DOMAIN-CONTAINING PROTEIN"/>
    <property type="match status" value="1"/>
</dbReference>
<sequence>MKNTGRIRWMWRVAAVLLAFVAAWLTWLRPVAPRVGPVPASRLGDWPTAAPAAEGFDDRSLGQAADALLDGPFNVHALLVERHGRLVAEYYQGGRDRSVYGLVSWRQSFGPMQLHDVRSVGKSVTSLLYGIALGDGRVPDPSARVLASYPALDRVASGAARAIRVQQLLDMSSGLAWREGEPGLDDELRLFWKRDIPAYVFGHRMVHAPGSTFNYNGGGTAVLADLIARGVGMPLDAYARERLFRPMGISSWTWVHDVHGRPMAFNGLRLRPRDLLKIGRLVLDHGQWHGRQLVPAAWIERSLQPKLATGVSDFRYGAQWWAGTARWRGQDIAWHAAFGNGGQRLFVVPRLDLAIVTTAGAYDEMPTAIAVNRLVQGVVSSIRK</sequence>
<dbReference type="InterPro" id="IPR001466">
    <property type="entry name" value="Beta-lactam-related"/>
</dbReference>
<dbReference type="PANTHER" id="PTHR43283">
    <property type="entry name" value="BETA-LACTAMASE-RELATED"/>
    <property type="match status" value="1"/>
</dbReference>
<dbReference type="InterPro" id="IPR050789">
    <property type="entry name" value="Diverse_Enzym_Activities"/>
</dbReference>
<dbReference type="InterPro" id="IPR012338">
    <property type="entry name" value="Beta-lactam/transpept-like"/>
</dbReference>
<evidence type="ECO:0000259" key="1">
    <source>
        <dbReference type="Pfam" id="PF00144"/>
    </source>
</evidence>
<dbReference type="EMBL" id="JAGJRS010000018">
    <property type="protein sequence ID" value="MBP1474500.1"/>
    <property type="molecule type" value="Genomic_DNA"/>
</dbReference>
<dbReference type="RefSeq" id="WP_209619376.1">
    <property type="nucleotide sequence ID" value="NZ_JAGJRS010000018.1"/>
</dbReference>
<proteinExistence type="predicted"/>
<name>A0ABS4DN52_9GAMM</name>
<organism evidence="2 3">
    <name type="scientific">Frateuria flava</name>
    <dbReference type="NCBI Taxonomy" id="2821489"/>
    <lineage>
        <taxon>Bacteria</taxon>
        <taxon>Pseudomonadati</taxon>
        <taxon>Pseudomonadota</taxon>
        <taxon>Gammaproteobacteria</taxon>
        <taxon>Lysobacterales</taxon>
        <taxon>Rhodanobacteraceae</taxon>
        <taxon>Frateuria</taxon>
    </lineage>
</organism>
<reference evidence="2 3" key="1">
    <citation type="submission" date="2021-04" db="EMBL/GenBank/DDBJ databases">
        <authorList>
            <person name="Huq M.A."/>
        </authorList>
    </citation>
    <scope>NUCLEOTIDE SEQUENCE [LARGE SCALE GENOMIC DNA]</scope>
    <source>
        <strain evidence="2 3">MAH-13</strain>
    </source>
</reference>
<comment type="caution">
    <text evidence="2">The sequence shown here is derived from an EMBL/GenBank/DDBJ whole genome shotgun (WGS) entry which is preliminary data.</text>
</comment>